<protein>
    <submittedName>
        <fullName evidence="10">Uncharacterized membrane protein YcaP, DUF421 family</fullName>
    </submittedName>
</protein>
<accession>A0A1R0F849</accession>
<evidence type="ECO:0000313" key="11">
    <source>
        <dbReference type="Proteomes" id="UP000187344"/>
    </source>
</evidence>
<dbReference type="InterPro" id="IPR048454">
    <property type="entry name" value="YetF_N"/>
</dbReference>
<dbReference type="PANTHER" id="PTHR34582">
    <property type="entry name" value="UPF0702 TRANSMEMBRANE PROTEIN YCAP"/>
    <property type="match status" value="1"/>
</dbReference>
<dbReference type="EMBL" id="LXYT01000002">
    <property type="protein sequence ID" value="OLY43148.1"/>
    <property type="molecule type" value="Genomic_DNA"/>
</dbReference>
<comment type="caution">
    <text evidence="10">The sequence shown here is derived from an EMBL/GenBank/DDBJ whole genome shotgun (WGS) entry which is preliminary data.</text>
</comment>
<keyword evidence="6 7" id="KW-0472">Membrane</keyword>
<evidence type="ECO:0000313" key="10">
    <source>
        <dbReference type="EMBL" id="OLY43148.1"/>
    </source>
</evidence>
<dbReference type="RefSeq" id="WP_075870061.1">
    <property type="nucleotide sequence ID" value="NZ_CALYQA010000001.1"/>
</dbReference>
<dbReference type="Proteomes" id="UP000187344">
    <property type="component" value="Unassembled WGS sequence"/>
</dbReference>
<organism evidence="10 11">
    <name type="scientific">Bartonella apis</name>
    <dbReference type="NCBI Taxonomy" id="1686310"/>
    <lineage>
        <taxon>Bacteria</taxon>
        <taxon>Pseudomonadati</taxon>
        <taxon>Pseudomonadota</taxon>
        <taxon>Alphaproteobacteria</taxon>
        <taxon>Hyphomicrobiales</taxon>
        <taxon>Bartonellaceae</taxon>
        <taxon>Bartonella</taxon>
    </lineage>
</organism>
<feature type="domain" description="YetF-like N-terminal transmembrane" evidence="9">
    <location>
        <begin position="9"/>
        <end position="82"/>
    </location>
</feature>
<keyword evidence="3" id="KW-1003">Cell membrane</keyword>
<dbReference type="GeneID" id="92991577"/>
<reference evidence="10 11" key="1">
    <citation type="submission" date="2016-12" db="EMBL/GenBank/DDBJ databases">
        <title>Comparative genomics of Bartonella apis.</title>
        <authorList>
            <person name="Engel P."/>
        </authorList>
    </citation>
    <scope>NUCLEOTIDE SEQUENCE [LARGE SCALE GENOMIC DNA]</scope>
    <source>
        <strain evidence="10 11">PEB0149</strain>
    </source>
</reference>
<dbReference type="InterPro" id="IPR007353">
    <property type="entry name" value="DUF421"/>
</dbReference>
<name>A0A1R0F849_9HYPH</name>
<dbReference type="OrthoDB" id="9778331at2"/>
<comment type="subcellular location">
    <subcellularLocation>
        <location evidence="1">Cell membrane</location>
        <topology evidence="1">Multi-pass membrane protein</topology>
    </subcellularLocation>
</comment>
<keyword evidence="5 7" id="KW-1133">Transmembrane helix</keyword>
<feature type="transmembrane region" description="Helical" evidence="7">
    <location>
        <begin position="6"/>
        <end position="25"/>
    </location>
</feature>
<feature type="transmembrane region" description="Helical" evidence="7">
    <location>
        <begin position="37"/>
        <end position="56"/>
    </location>
</feature>
<feature type="transmembrane region" description="Helical" evidence="7">
    <location>
        <begin position="62"/>
        <end position="82"/>
    </location>
</feature>
<dbReference type="Pfam" id="PF04239">
    <property type="entry name" value="DUF421"/>
    <property type="match status" value="1"/>
</dbReference>
<evidence type="ECO:0000256" key="1">
    <source>
        <dbReference type="ARBA" id="ARBA00004651"/>
    </source>
</evidence>
<sequence length="222" mass="24665">MDYLLGYGYVALKLFIGLAVFLLVLRTSGRGSLSQMTPTDLISNFVMGGIIGGVIYNPKITVIQLLIVLIIWQLLVIGLNYLRRHSVFFHNLVAGGDVALVLDGKFQMDEIKRLNIDVNDFATMLRIKGCALHEVAFARLESNGSLSVIRKEEGKNATLVVKNGSIVDGSLDEIGKDEAWLEEQLKKKKVAIDDIYAAEWYEEKSRNGRTRTGLFIVRGTTS</sequence>
<keyword evidence="11" id="KW-1185">Reference proteome</keyword>
<dbReference type="Pfam" id="PF20730">
    <property type="entry name" value="YetF_N"/>
    <property type="match status" value="1"/>
</dbReference>
<evidence type="ECO:0000256" key="5">
    <source>
        <dbReference type="ARBA" id="ARBA00022989"/>
    </source>
</evidence>
<evidence type="ECO:0000256" key="7">
    <source>
        <dbReference type="SAM" id="Phobius"/>
    </source>
</evidence>
<evidence type="ECO:0000259" key="9">
    <source>
        <dbReference type="Pfam" id="PF20730"/>
    </source>
</evidence>
<dbReference type="GO" id="GO:0005886">
    <property type="term" value="C:plasma membrane"/>
    <property type="evidence" value="ECO:0007669"/>
    <property type="project" value="UniProtKB-SubCell"/>
</dbReference>
<evidence type="ECO:0000256" key="2">
    <source>
        <dbReference type="ARBA" id="ARBA00006448"/>
    </source>
</evidence>
<dbReference type="AlphaFoldDB" id="A0A1R0F849"/>
<dbReference type="Gene3D" id="3.30.240.20">
    <property type="entry name" value="bsu07140 like domains"/>
    <property type="match status" value="2"/>
</dbReference>
<proteinExistence type="inferred from homology"/>
<keyword evidence="4 7" id="KW-0812">Transmembrane</keyword>
<comment type="similarity">
    <text evidence="2">Belongs to the UPF0702 family.</text>
</comment>
<feature type="domain" description="YetF C-terminal" evidence="8">
    <location>
        <begin position="85"/>
        <end position="200"/>
    </location>
</feature>
<gene>
    <name evidence="10" type="ORF">PEB0149_005700</name>
</gene>
<evidence type="ECO:0000259" key="8">
    <source>
        <dbReference type="Pfam" id="PF04239"/>
    </source>
</evidence>
<dbReference type="PANTHER" id="PTHR34582:SF6">
    <property type="entry name" value="UPF0702 TRANSMEMBRANE PROTEIN YCAP"/>
    <property type="match status" value="1"/>
</dbReference>
<evidence type="ECO:0000256" key="6">
    <source>
        <dbReference type="ARBA" id="ARBA00023136"/>
    </source>
</evidence>
<evidence type="ECO:0000256" key="4">
    <source>
        <dbReference type="ARBA" id="ARBA00022692"/>
    </source>
</evidence>
<evidence type="ECO:0000256" key="3">
    <source>
        <dbReference type="ARBA" id="ARBA00022475"/>
    </source>
</evidence>
<dbReference type="InterPro" id="IPR023090">
    <property type="entry name" value="UPF0702_alpha/beta_dom_sf"/>
</dbReference>